<dbReference type="PROSITE" id="PS00923">
    <property type="entry name" value="ASP_GLU_RACEMASE_1"/>
    <property type="match status" value="1"/>
</dbReference>
<feature type="binding site" evidence="7">
    <location>
        <begin position="11"/>
        <end position="12"/>
    </location>
    <ligand>
        <name>substrate</name>
    </ligand>
</feature>
<evidence type="ECO:0000313" key="8">
    <source>
        <dbReference type="EMBL" id="EAV46905.1"/>
    </source>
</evidence>
<organism evidence="8 9">
    <name type="scientific">Methylophilales bacterium HTCC2181</name>
    <dbReference type="NCBI Taxonomy" id="383631"/>
    <lineage>
        <taxon>Bacteria</taxon>
        <taxon>Pseudomonadati</taxon>
        <taxon>Pseudomonadota</taxon>
        <taxon>Betaproteobacteria</taxon>
        <taxon>Nitrosomonadales</taxon>
        <taxon>OM43 clade</taxon>
    </lineage>
</organism>
<evidence type="ECO:0000313" key="9">
    <source>
        <dbReference type="Proteomes" id="UP000054262"/>
    </source>
</evidence>
<comment type="function">
    <text evidence="7">Provides the (R)-glutamate required for cell wall biosynthesis.</text>
</comment>
<evidence type="ECO:0000256" key="2">
    <source>
        <dbReference type="ARBA" id="ARBA00013090"/>
    </source>
</evidence>
<proteinExistence type="inferred from homology"/>
<dbReference type="SUPFAM" id="SSF53681">
    <property type="entry name" value="Aspartate/glutamate racemase"/>
    <property type="match status" value="2"/>
</dbReference>
<dbReference type="InterPro" id="IPR015942">
    <property type="entry name" value="Asp/Glu/hydantoin_racemase"/>
</dbReference>
<comment type="caution">
    <text evidence="8">The sequence shown here is derived from an EMBL/GenBank/DDBJ whole genome shotgun (WGS) entry which is preliminary data.</text>
</comment>
<keyword evidence="6 7" id="KW-0961">Cell wall biogenesis/degradation</keyword>
<dbReference type="FunFam" id="3.40.50.1860:FF:000001">
    <property type="entry name" value="Glutamate racemase"/>
    <property type="match status" value="1"/>
</dbReference>
<dbReference type="GO" id="GO:0008881">
    <property type="term" value="F:glutamate racemase activity"/>
    <property type="evidence" value="ECO:0007669"/>
    <property type="project" value="UniProtKB-UniRule"/>
</dbReference>
<dbReference type="GO" id="GO:0008360">
    <property type="term" value="P:regulation of cell shape"/>
    <property type="evidence" value="ECO:0007669"/>
    <property type="project" value="UniProtKB-KW"/>
</dbReference>
<dbReference type="EC" id="5.1.1.3" evidence="2 7"/>
<dbReference type="PANTHER" id="PTHR21198:SF3">
    <property type="entry name" value="GLUTAMATE RACEMASE"/>
    <property type="match status" value="1"/>
</dbReference>
<evidence type="ECO:0000256" key="7">
    <source>
        <dbReference type="HAMAP-Rule" id="MF_00258"/>
    </source>
</evidence>
<comment type="catalytic activity">
    <reaction evidence="1 7">
        <text>L-glutamate = D-glutamate</text>
        <dbReference type="Rhea" id="RHEA:12813"/>
        <dbReference type="ChEBI" id="CHEBI:29985"/>
        <dbReference type="ChEBI" id="CHEBI:29986"/>
        <dbReference type="EC" id="5.1.1.3"/>
    </reaction>
</comment>
<dbReference type="InterPro" id="IPR018187">
    <property type="entry name" value="Asp/Glu_racemase_AS_1"/>
</dbReference>
<dbReference type="AlphaFoldDB" id="A0P5U5"/>
<keyword evidence="9" id="KW-1185">Reference proteome</keyword>
<keyword evidence="5 7" id="KW-0413">Isomerase</keyword>
<dbReference type="EMBL" id="AAUX01000001">
    <property type="protein sequence ID" value="EAV46905.1"/>
    <property type="molecule type" value="Genomic_DNA"/>
</dbReference>
<dbReference type="HAMAP" id="MF_00258">
    <property type="entry name" value="Glu_racemase"/>
    <property type="match status" value="1"/>
</dbReference>
<dbReference type="Proteomes" id="UP000054262">
    <property type="component" value="Unassembled WGS sequence"/>
</dbReference>
<feature type="active site" description="Proton donor/acceptor" evidence="7">
    <location>
        <position position="75"/>
    </location>
</feature>
<feature type="active site" description="Proton donor/acceptor" evidence="7">
    <location>
        <position position="185"/>
    </location>
</feature>
<dbReference type="Gene3D" id="3.40.50.1860">
    <property type="match status" value="2"/>
</dbReference>
<evidence type="ECO:0000256" key="5">
    <source>
        <dbReference type="ARBA" id="ARBA00023235"/>
    </source>
</evidence>
<dbReference type="UniPathway" id="UPA00219"/>
<dbReference type="InterPro" id="IPR004391">
    <property type="entry name" value="Glu_race"/>
</dbReference>
<gene>
    <name evidence="7" type="primary">murI</name>
    <name evidence="8" type="ORF">MB2181_02490</name>
</gene>
<comment type="pathway">
    <text evidence="7">Cell wall biogenesis; peptidoglycan biosynthesis.</text>
</comment>
<keyword evidence="4 7" id="KW-0573">Peptidoglycan synthesis</keyword>
<evidence type="ECO:0000256" key="3">
    <source>
        <dbReference type="ARBA" id="ARBA00022960"/>
    </source>
</evidence>
<evidence type="ECO:0000256" key="4">
    <source>
        <dbReference type="ARBA" id="ARBA00022984"/>
    </source>
</evidence>
<evidence type="ECO:0000256" key="6">
    <source>
        <dbReference type="ARBA" id="ARBA00023316"/>
    </source>
</evidence>
<dbReference type="OrthoDB" id="9801055at2"/>
<name>A0P5U5_9PROT</name>
<dbReference type="Pfam" id="PF01177">
    <property type="entry name" value="Asp_Glu_race"/>
    <property type="match status" value="1"/>
</dbReference>
<keyword evidence="3 7" id="KW-0133">Cell shape</keyword>
<evidence type="ECO:0000256" key="1">
    <source>
        <dbReference type="ARBA" id="ARBA00001602"/>
    </source>
</evidence>
<dbReference type="InterPro" id="IPR001920">
    <property type="entry name" value="Asp/Glu_race"/>
</dbReference>
<dbReference type="GO" id="GO:0071555">
    <property type="term" value="P:cell wall organization"/>
    <property type="evidence" value="ECO:0007669"/>
    <property type="project" value="UniProtKB-KW"/>
</dbReference>
<dbReference type="PANTHER" id="PTHR21198">
    <property type="entry name" value="GLUTAMATE RACEMASE"/>
    <property type="match status" value="1"/>
</dbReference>
<dbReference type="NCBIfam" id="TIGR00067">
    <property type="entry name" value="glut_race"/>
    <property type="match status" value="1"/>
</dbReference>
<accession>A0P5U5</accession>
<feature type="binding site" evidence="7">
    <location>
        <begin position="186"/>
        <end position="187"/>
    </location>
    <ligand>
        <name>substrate</name>
    </ligand>
</feature>
<reference evidence="8 9" key="1">
    <citation type="submission" date="2006-11" db="EMBL/GenBank/DDBJ databases">
        <authorList>
            <person name="Giovannoni S."/>
            <person name="Vergin K."/>
            <person name="Ferriera S."/>
            <person name="Johnson J."/>
            <person name="Kravitz S."/>
            <person name="Beeson K."/>
            <person name="Sutton G."/>
            <person name="Rogers Y.-H."/>
            <person name="Friedman R."/>
            <person name="Frazier M."/>
            <person name="Venter J.C."/>
        </authorList>
    </citation>
    <scope>NUCLEOTIDE SEQUENCE [LARGE SCALE GENOMIC DNA]</scope>
    <source>
        <strain evidence="8 9">HTCC2181</strain>
    </source>
</reference>
<feature type="binding site" evidence="7">
    <location>
        <begin position="76"/>
        <end position="77"/>
    </location>
    <ligand>
        <name>substrate</name>
    </ligand>
</feature>
<dbReference type="GO" id="GO:0009252">
    <property type="term" value="P:peptidoglycan biosynthetic process"/>
    <property type="evidence" value="ECO:0007669"/>
    <property type="project" value="UniProtKB-UniRule"/>
</dbReference>
<protein>
    <recommendedName>
        <fullName evidence="2 7">Glutamate racemase</fullName>
        <ecNumber evidence="2 7">5.1.1.3</ecNumber>
    </recommendedName>
</protein>
<sequence>MKNIPSIGVFDSGVGGISVLEKLQQVMPSERFIYVADSKFAPYGQMTSQEIQKRAFIIIDFLIQHHSIKLIVVACNTATAACIHELRRNYNLPIIGMEPAVKPAIFASTKKKIGILATEGTLKSTKFIALLENYEGEALFYVQPCIGLVELIERGEISIDSTKRLIHSYLLPLKKNGVDVIVLGCTHYVFIKEIIEDYFSGTVTVIDTGLAVALHAERTLKEGSVSSSSELPESSLIYSSSTGIKRSIALLAPNIKNKLLFSNTFID</sequence>
<feature type="binding site" evidence="7">
    <location>
        <begin position="43"/>
        <end position="44"/>
    </location>
    <ligand>
        <name>substrate</name>
    </ligand>
</feature>
<comment type="similarity">
    <text evidence="7">Belongs to the aspartate/glutamate racemases family.</text>
</comment>